<dbReference type="Proteomes" id="UP000481030">
    <property type="component" value="Unassembled WGS sequence"/>
</dbReference>
<gene>
    <name evidence="1" type="ORF">F7731_23860</name>
</gene>
<sequence length="93" mass="10356">MKIPIVKHSHDQANKLLELGLIGGAEVSRILGVDSKDVSRMANKGYIPEPLGSISGRSVWCRSVILAHLKSIEFLKFIEDEGLEAKFENWLPQ</sequence>
<dbReference type="RefSeq" id="WP_151537287.1">
    <property type="nucleotide sequence ID" value="NZ_WBOS01000022.1"/>
</dbReference>
<protein>
    <submittedName>
        <fullName evidence="1">Uncharacterized protein</fullName>
    </submittedName>
</protein>
<name>A0A6L3V4N3_9BACI</name>
<evidence type="ECO:0000313" key="1">
    <source>
        <dbReference type="EMBL" id="KAB2328989.1"/>
    </source>
</evidence>
<accession>A0A6L3V4N3</accession>
<proteinExistence type="predicted"/>
<dbReference type="AlphaFoldDB" id="A0A6L3V4N3"/>
<reference evidence="1 2" key="1">
    <citation type="journal article" date="2016" name="Antonie Van Leeuwenhoek">
        <title>Bacillus depressus sp. nov., isolated from soil of a sunflower field.</title>
        <authorList>
            <person name="Wei X."/>
            <person name="Xin D."/>
            <person name="Xin Y."/>
            <person name="Zhang H."/>
            <person name="Wang T."/>
            <person name="Zhang J."/>
        </authorList>
    </citation>
    <scope>NUCLEOTIDE SEQUENCE [LARGE SCALE GENOMIC DNA]</scope>
    <source>
        <strain evidence="1 2">BZ1</strain>
    </source>
</reference>
<evidence type="ECO:0000313" key="2">
    <source>
        <dbReference type="Proteomes" id="UP000481030"/>
    </source>
</evidence>
<organism evidence="1 2">
    <name type="scientific">Cytobacillus depressus</name>
    <dbReference type="NCBI Taxonomy" id="1602942"/>
    <lineage>
        <taxon>Bacteria</taxon>
        <taxon>Bacillati</taxon>
        <taxon>Bacillota</taxon>
        <taxon>Bacilli</taxon>
        <taxon>Bacillales</taxon>
        <taxon>Bacillaceae</taxon>
        <taxon>Cytobacillus</taxon>
    </lineage>
</organism>
<keyword evidence="2" id="KW-1185">Reference proteome</keyword>
<comment type="caution">
    <text evidence="1">The sequence shown here is derived from an EMBL/GenBank/DDBJ whole genome shotgun (WGS) entry which is preliminary data.</text>
</comment>
<dbReference type="EMBL" id="WBOS01000022">
    <property type="protein sequence ID" value="KAB2328989.1"/>
    <property type="molecule type" value="Genomic_DNA"/>
</dbReference>